<evidence type="ECO:0000313" key="6">
    <source>
        <dbReference type="EMBL" id="ADZ74141.1"/>
    </source>
</evidence>
<keyword evidence="3 5" id="KW-0800">Toxin</keyword>
<feature type="chain" id="PRO_5028506590" description="Conotoxin" evidence="5">
    <location>
        <begin position="23"/>
        <end position="63"/>
    </location>
</feature>
<sequence length="63" mass="6747">MCCIPVFFILLLLIPSAPSILAQPTTKGDVALASSYDDAKRTLQRLSIEYSCCPGIVSCCVIP</sequence>
<evidence type="ECO:0000256" key="3">
    <source>
        <dbReference type="ARBA" id="ARBA00022656"/>
    </source>
</evidence>
<accession>H8Y1U1</accession>
<keyword evidence="4 5" id="KW-0732">Signal</keyword>
<dbReference type="InterPro" id="IPR031565">
    <property type="entry name" value="T-conotoxin"/>
</dbReference>
<comment type="subcellular location">
    <subcellularLocation>
        <location evidence="1 5">Secreted</location>
    </subcellularLocation>
</comment>
<evidence type="ECO:0000256" key="4">
    <source>
        <dbReference type="ARBA" id="ARBA00022729"/>
    </source>
</evidence>
<name>H8Y1U1_CONIM</name>
<keyword evidence="2 5" id="KW-0964">Secreted</keyword>
<evidence type="ECO:0000256" key="2">
    <source>
        <dbReference type="ARBA" id="ARBA00022525"/>
    </source>
</evidence>
<dbReference type="GO" id="GO:0090729">
    <property type="term" value="F:toxin activity"/>
    <property type="evidence" value="ECO:0007669"/>
    <property type="project" value="UniProtKB-UniRule"/>
</dbReference>
<evidence type="ECO:0000256" key="5">
    <source>
        <dbReference type="RuleBase" id="RU367125"/>
    </source>
</evidence>
<proteinExistence type="evidence at transcript level"/>
<comment type="similarity">
    <text evidence="5">Belongs to the conotoxin T superfamily.</text>
</comment>
<dbReference type="AlphaFoldDB" id="H8Y1U1"/>
<organism evidence="6">
    <name type="scientific">Conus imperialis</name>
    <name type="common">Imperial cone</name>
    <dbReference type="NCBI Taxonomy" id="35631"/>
    <lineage>
        <taxon>Eukaryota</taxon>
        <taxon>Metazoa</taxon>
        <taxon>Spiralia</taxon>
        <taxon>Lophotrochozoa</taxon>
        <taxon>Mollusca</taxon>
        <taxon>Gastropoda</taxon>
        <taxon>Caenogastropoda</taxon>
        <taxon>Neogastropoda</taxon>
        <taxon>Conoidea</taxon>
        <taxon>Conidae</taxon>
        <taxon>Conus</taxon>
        <taxon>Stephanoconus</taxon>
    </lineage>
</organism>
<evidence type="ECO:0000256" key="1">
    <source>
        <dbReference type="ARBA" id="ARBA00004613"/>
    </source>
</evidence>
<dbReference type="EMBL" id="JF322912">
    <property type="protein sequence ID" value="ADZ74141.1"/>
    <property type="molecule type" value="mRNA"/>
</dbReference>
<protein>
    <recommendedName>
        <fullName evidence="5">Conotoxin</fullName>
    </recommendedName>
</protein>
<feature type="signal peptide" evidence="5">
    <location>
        <begin position="1"/>
        <end position="22"/>
    </location>
</feature>
<dbReference type="GO" id="GO:0005576">
    <property type="term" value="C:extracellular region"/>
    <property type="evidence" value="ECO:0007669"/>
    <property type="project" value="UniProtKB-SubCell"/>
</dbReference>
<reference evidence="6" key="1">
    <citation type="journal article" date="2012" name="Toxicon">
        <title>Diversity and evolution of conotoxins in Conus virgo, Conus eburneus, Conus imperialis and Conus marmoreus from the South China Sea.</title>
        <authorList>
            <person name="Liu Z."/>
            <person name="Li H."/>
            <person name="Liu N."/>
            <person name="Wu C."/>
            <person name="Jiang J."/>
            <person name="Yue J."/>
            <person name="Jing Y."/>
            <person name="Dai Q."/>
        </authorList>
    </citation>
    <scope>NUCLEOTIDE SEQUENCE</scope>
</reference>
<dbReference type="Pfam" id="PF16981">
    <property type="entry name" value="Chi-conotoxin"/>
    <property type="match status" value="1"/>
</dbReference>